<gene>
    <name evidence="5" type="ORF">D9619_008548</name>
</gene>
<feature type="transmembrane region" description="Helical" evidence="2">
    <location>
        <begin position="915"/>
        <end position="936"/>
    </location>
</feature>
<feature type="transmembrane region" description="Helical" evidence="2">
    <location>
        <begin position="789"/>
        <end position="812"/>
    </location>
</feature>
<sequence length="977" mass="108442">MDYDSFDAVLHWIFRSTLGDAWFKPTEENISAGVCLRVAPGHFRVFPYENPYLAPFASAVSQLNPLVAVKVRTAAVHSALAVVASVPGVGEYNLNEGGEIMEGQEPDAIYVDKDTRIQILDSVAHLPRADKEQGAAFIRDERVLIVWSDELDHIVPLCSELEEKMMKLVWRSRHSVMSSSLIGGAIPTNGIAPTAKATSPSILTNGSTGSAVSVPNSTANLVLANANGKGRGRAPEGSTMGGSTAPPSSFPSSVPSTATSAVNLTQAPNARLVEAAAVSAALSEKTPVTGDTEKDAAANVSHKKEKRSWWFLSKKKESPKVTVKGSDPEKAVPVKEPRPIRLFAPLYGGLGVALAIFFVGSGLNTLLSEWQLDHDATRFALLAAAPFLVCVSLFFTLQIITTLAMIIGPIAQYHENSKYYSAVRPQANPAVDRRLPHITVEMPVYKESLEETIAPSVFYLKKAMQTYARQGGTSSILVHDDGLQLLSAIEKEKRINFYGDHNIGWIARPAHDNAPDGYKRAGRFKKASNMNYGLQLSLCMEKHILELEKRGYSGDIPLEDLALERAIEETYESNGKRWRPWARNARSLRIGEIILIVDSDTVVPEDCFRDAARELAECPDVAIIQHESDVMQVAHHFFENGIAHFTRRINKCISLACANGEVAPFVGHNAFLRWSALQDAAFVDPDDSVKKIWSESNVSEDFDMALRLQLKGYGIRWANYSEGGFKEGVSLTVDDELNRWQKYSYGCSELIFYPLKDWWRMGPITKQLRIFLWSNAPVHYKISMLSYMFSYYGIAAAALLSLLNYLLLGWAFDVDGYFMHSFEIFLACTVVFPGAGNVAYTLLEYRLGQRDIFSAALENFSYIPFFFFFFAGLSVHLTTALLAHMFSYNITWGATVKEVQKSNFWIEGPRILKRYWLVFTLSFLALAAIVVLSTPLVPQGWQIPGTSWALYLPLIFVASGHILFPIVLNPWLMIFSY</sequence>
<dbReference type="EMBL" id="JAACJJ010000029">
    <property type="protein sequence ID" value="KAF5319484.1"/>
    <property type="molecule type" value="Genomic_DNA"/>
</dbReference>
<dbReference type="Pfam" id="PF25550">
    <property type="entry name" value="DUF7928"/>
    <property type="match status" value="2"/>
</dbReference>
<feature type="transmembrane region" description="Helical" evidence="2">
    <location>
        <begin position="863"/>
        <end position="883"/>
    </location>
</feature>
<feature type="domain" description="DUF7928" evidence="4">
    <location>
        <begin position="5"/>
        <end position="83"/>
    </location>
</feature>
<evidence type="ECO:0000313" key="5">
    <source>
        <dbReference type="EMBL" id="KAF5319484.1"/>
    </source>
</evidence>
<evidence type="ECO:0000313" key="6">
    <source>
        <dbReference type="Proteomes" id="UP000567179"/>
    </source>
</evidence>
<keyword evidence="6" id="KW-1185">Reference proteome</keyword>
<keyword evidence="2" id="KW-0812">Transmembrane</keyword>
<evidence type="ECO:0000259" key="3">
    <source>
        <dbReference type="Pfam" id="PF13632"/>
    </source>
</evidence>
<dbReference type="Pfam" id="PF13632">
    <property type="entry name" value="Glyco_trans_2_3"/>
    <property type="match status" value="1"/>
</dbReference>
<feature type="region of interest" description="Disordered" evidence="1">
    <location>
        <begin position="227"/>
        <end position="257"/>
    </location>
</feature>
<dbReference type="SUPFAM" id="SSF53448">
    <property type="entry name" value="Nucleotide-diphospho-sugar transferases"/>
    <property type="match status" value="1"/>
</dbReference>
<feature type="transmembrane region" description="Helical" evidence="2">
    <location>
        <begin position="948"/>
        <end position="972"/>
    </location>
</feature>
<proteinExistence type="predicted"/>
<dbReference type="InterPro" id="IPR001173">
    <property type="entry name" value="Glyco_trans_2-like"/>
</dbReference>
<feature type="domain" description="DUF7928" evidence="4">
    <location>
        <begin position="104"/>
        <end position="177"/>
    </location>
</feature>
<dbReference type="AlphaFoldDB" id="A0A8H5F0S6"/>
<evidence type="ECO:0008006" key="7">
    <source>
        <dbReference type="Google" id="ProtNLM"/>
    </source>
</evidence>
<feature type="transmembrane region" description="Helical" evidence="2">
    <location>
        <begin position="379"/>
        <end position="407"/>
    </location>
</feature>
<dbReference type="PANTHER" id="PTHR35408:SF3">
    <property type="entry name" value="GLYCOSYLTRANSFERASE 2-LIKE DOMAIN-CONTAINING PROTEIN"/>
    <property type="match status" value="1"/>
</dbReference>
<keyword evidence="2" id="KW-0472">Membrane</keyword>
<accession>A0A8H5F0S6</accession>
<dbReference type="Proteomes" id="UP000567179">
    <property type="component" value="Unassembled WGS sequence"/>
</dbReference>
<evidence type="ECO:0000256" key="1">
    <source>
        <dbReference type="SAM" id="MobiDB-lite"/>
    </source>
</evidence>
<feature type="domain" description="Glycosyltransferase 2-like" evidence="3">
    <location>
        <begin position="593"/>
        <end position="805"/>
    </location>
</feature>
<comment type="caution">
    <text evidence="5">The sequence shown here is derived from an EMBL/GenBank/DDBJ whole genome shotgun (WGS) entry which is preliminary data.</text>
</comment>
<dbReference type="Gene3D" id="3.90.550.10">
    <property type="entry name" value="Spore Coat Polysaccharide Biosynthesis Protein SpsA, Chain A"/>
    <property type="match status" value="1"/>
</dbReference>
<reference evidence="5 6" key="1">
    <citation type="journal article" date="2020" name="ISME J.">
        <title>Uncovering the hidden diversity of litter-decomposition mechanisms in mushroom-forming fungi.</title>
        <authorList>
            <person name="Floudas D."/>
            <person name="Bentzer J."/>
            <person name="Ahren D."/>
            <person name="Johansson T."/>
            <person name="Persson P."/>
            <person name="Tunlid A."/>
        </authorList>
    </citation>
    <scope>NUCLEOTIDE SEQUENCE [LARGE SCALE GENOMIC DNA]</scope>
    <source>
        <strain evidence="5 6">CBS 101986</strain>
    </source>
</reference>
<organism evidence="5 6">
    <name type="scientific">Psilocybe cf. subviscida</name>
    <dbReference type="NCBI Taxonomy" id="2480587"/>
    <lineage>
        <taxon>Eukaryota</taxon>
        <taxon>Fungi</taxon>
        <taxon>Dikarya</taxon>
        <taxon>Basidiomycota</taxon>
        <taxon>Agaricomycotina</taxon>
        <taxon>Agaricomycetes</taxon>
        <taxon>Agaricomycetidae</taxon>
        <taxon>Agaricales</taxon>
        <taxon>Agaricineae</taxon>
        <taxon>Strophariaceae</taxon>
        <taxon>Psilocybe</taxon>
    </lineage>
</organism>
<name>A0A8H5F0S6_9AGAR</name>
<keyword evidence="2" id="KW-1133">Transmembrane helix</keyword>
<evidence type="ECO:0000259" key="4">
    <source>
        <dbReference type="Pfam" id="PF25550"/>
    </source>
</evidence>
<feature type="compositionally biased region" description="Low complexity" evidence="1">
    <location>
        <begin position="243"/>
        <end position="257"/>
    </location>
</feature>
<dbReference type="PANTHER" id="PTHR35408">
    <property type="entry name" value="CHROMOSOME 15, WHOLE GENOME SHOTGUN SEQUENCE"/>
    <property type="match status" value="1"/>
</dbReference>
<protein>
    <recommendedName>
        <fullName evidence="7">Glycosyltransferase 2-like domain-containing protein</fullName>
    </recommendedName>
</protein>
<dbReference type="InterPro" id="IPR029044">
    <property type="entry name" value="Nucleotide-diphossugar_trans"/>
</dbReference>
<dbReference type="InterPro" id="IPR057688">
    <property type="entry name" value="DUF7928"/>
</dbReference>
<evidence type="ECO:0000256" key="2">
    <source>
        <dbReference type="SAM" id="Phobius"/>
    </source>
</evidence>
<feature type="transmembrane region" description="Helical" evidence="2">
    <location>
        <begin position="346"/>
        <end position="367"/>
    </location>
</feature>
<feature type="transmembrane region" description="Helical" evidence="2">
    <location>
        <begin position="824"/>
        <end position="843"/>
    </location>
</feature>
<dbReference type="OrthoDB" id="38531at2759"/>